<evidence type="ECO:0000256" key="1">
    <source>
        <dbReference type="SAM" id="MobiDB-lite"/>
    </source>
</evidence>
<gene>
    <name evidence="2" type="ORF">CLH61_11720</name>
</gene>
<protein>
    <submittedName>
        <fullName evidence="2">Uncharacterized protein</fullName>
    </submittedName>
</protein>
<sequence>MISKQTGPRLDTADFTIETALEAAVELTRVLAARKHRRKVMGQEVWVPGQLGQALQLPQIIHRLRSKQLRQREQGLEEFADLWSTLSRPTRQKVSSALGWYDPKELDWDDKRSNRRPLPGPED</sequence>
<reference evidence="2 3" key="1">
    <citation type="submission" date="2017-09" db="EMBL/GenBank/DDBJ databases">
        <title>The draft genome sequences of Marinobacter sp. PWS21.</title>
        <authorList>
            <person name="Cao J."/>
        </authorList>
    </citation>
    <scope>NUCLEOTIDE SEQUENCE [LARGE SCALE GENOMIC DNA]</scope>
    <source>
        <strain evidence="2 3">PWS21</strain>
    </source>
</reference>
<accession>A0A2G1UKJ6</accession>
<evidence type="ECO:0000313" key="2">
    <source>
        <dbReference type="EMBL" id="PHQ14997.1"/>
    </source>
</evidence>
<feature type="region of interest" description="Disordered" evidence="1">
    <location>
        <begin position="104"/>
        <end position="123"/>
    </location>
</feature>
<proteinExistence type="predicted"/>
<keyword evidence="3" id="KW-1185">Reference proteome</keyword>
<dbReference type="Proteomes" id="UP000231409">
    <property type="component" value="Unassembled WGS sequence"/>
</dbReference>
<organism evidence="2 3">
    <name type="scientific">Marinobacter profundi</name>
    <dbReference type="NCBI Taxonomy" id="2666256"/>
    <lineage>
        <taxon>Bacteria</taxon>
        <taxon>Pseudomonadati</taxon>
        <taxon>Pseudomonadota</taxon>
        <taxon>Gammaproteobacteria</taxon>
        <taxon>Pseudomonadales</taxon>
        <taxon>Marinobacteraceae</taxon>
        <taxon>Marinobacter</taxon>
    </lineage>
</organism>
<evidence type="ECO:0000313" key="3">
    <source>
        <dbReference type="Proteomes" id="UP000231409"/>
    </source>
</evidence>
<comment type="caution">
    <text evidence="2">The sequence shown here is derived from an EMBL/GenBank/DDBJ whole genome shotgun (WGS) entry which is preliminary data.</text>
</comment>
<dbReference type="EMBL" id="NTFH01000008">
    <property type="protein sequence ID" value="PHQ14997.1"/>
    <property type="molecule type" value="Genomic_DNA"/>
</dbReference>
<dbReference type="RefSeq" id="WP_099614914.1">
    <property type="nucleotide sequence ID" value="NZ_KZ319371.1"/>
</dbReference>
<name>A0A2G1UKJ6_9GAMM</name>
<dbReference type="AlphaFoldDB" id="A0A2G1UKJ6"/>